<feature type="disulfide bond" evidence="16">
    <location>
        <begin position="60"/>
        <end position="322"/>
    </location>
</feature>
<evidence type="ECO:0000256" key="18">
    <source>
        <dbReference type="SAM" id="MobiDB-lite"/>
    </source>
</evidence>
<dbReference type="PRINTS" id="PR00846">
    <property type="entry name" value="GLHYDRLASE56"/>
</dbReference>
<comment type="similarity">
    <text evidence="3 13 17">Belongs to the glycosyl hydrolase 56 family.</text>
</comment>
<feature type="region of interest" description="Disordered" evidence="18">
    <location>
        <begin position="442"/>
        <end position="462"/>
    </location>
</feature>
<dbReference type="AlphaFoldDB" id="A0A091DEG1"/>
<keyword evidence="20" id="KW-1185">Reference proteome</keyword>
<feature type="disulfide bond" evidence="16">
    <location>
        <begin position="347"/>
        <end position="358"/>
    </location>
</feature>
<dbReference type="FunFam" id="3.20.20.70:FF:000065">
    <property type="entry name" value="Hyaluronidase"/>
    <property type="match status" value="1"/>
</dbReference>
<feature type="active site" description="Proton donor" evidence="14">
    <location>
        <position position="148"/>
    </location>
</feature>
<evidence type="ECO:0000256" key="9">
    <source>
        <dbReference type="ARBA" id="ARBA00023157"/>
    </source>
</evidence>
<dbReference type="Proteomes" id="UP000028990">
    <property type="component" value="Unassembled WGS sequence"/>
</dbReference>
<evidence type="ECO:0000256" key="3">
    <source>
        <dbReference type="ARBA" id="ARBA00008871"/>
    </source>
</evidence>
<evidence type="ECO:0000256" key="6">
    <source>
        <dbReference type="ARBA" id="ARBA00022729"/>
    </source>
</evidence>
<keyword evidence="8" id="KW-0472">Membrane</keyword>
<keyword evidence="9 16" id="KW-1015">Disulfide bond</keyword>
<evidence type="ECO:0000256" key="7">
    <source>
        <dbReference type="ARBA" id="ARBA00022801"/>
    </source>
</evidence>
<keyword evidence="10" id="KW-0325">Glycoprotein</keyword>
<evidence type="ECO:0000256" key="10">
    <source>
        <dbReference type="ARBA" id="ARBA00023180"/>
    </source>
</evidence>
<evidence type="ECO:0000256" key="15">
    <source>
        <dbReference type="PIRSR" id="PIRSR038193-2"/>
    </source>
</evidence>
<dbReference type="GO" id="GO:0005975">
    <property type="term" value="P:carbohydrate metabolic process"/>
    <property type="evidence" value="ECO:0007669"/>
    <property type="project" value="UniProtKB-UniRule"/>
</dbReference>
<keyword evidence="11" id="KW-0449">Lipoprotein</keyword>
<evidence type="ECO:0000256" key="8">
    <source>
        <dbReference type="ARBA" id="ARBA00023136"/>
    </source>
</evidence>
<organism evidence="19 20">
    <name type="scientific">Fukomys damarensis</name>
    <name type="common">Damaraland mole rat</name>
    <name type="synonym">Cryptomys damarensis</name>
    <dbReference type="NCBI Taxonomy" id="885580"/>
    <lineage>
        <taxon>Eukaryota</taxon>
        <taxon>Metazoa</taxon>
        <taxon>Chordata</taxon>
        <taxon>Craniata</taxon>
        <taxon>Vertebrata</taxon>
        <taxon>Euteleostomi</taxon>
        <taxon>Mammalia</taxon>
        <taxon>Eutheria</taxon>
        <taxon>Euarchontoglires</taxon>
        <taxon>Glires</taxon>
        <taxon>Rodentia</taxon>
        <taxon>Hystricomorpha</taxon>
        <taxon>Bathyergidae</taxon>
        <taxon>Fukomys</taxon>
    </lineage>
</organism>
<evidence type="ECO:0000256" key="12">
    <source>
        <dbReference type="ARBA" id="ARBA00023295"/>
    </source>
</evidence>
<evidence type="ECO:0000313" key="19">
    <source>
        <dbReference type="EMBL" id="KFO28640.1"/>
    </source>
</evidence>
<dbReference type="STRING" id="885580.ENSFDAP00000004160"/>
<dbReference type="PIRSF" id="PIRSF500773">
    <property type="entry name" value="Hyaluronidase_PH20_Hyal5"/>
    <property type="match status" value="1"/>
</dbReference>
<reference evidence="19 20" key="1">
    <citation type="submission" date="2013-11" db="EMBL/GenBank/DDBJ databases">
        <title>The Damaraland mole rat (Fukomys damarensis) genome and evolution of African mole rats.</title>
        <authorList>
            <person name="Gladyshev V.N."/>
            <person name="Fang X."/>
        </authorList>
    </citation>
    <scope>NUCLEOTIDE SEQUENCE [LARGE SCALE GENOMIC DNA]</scope>
    <source>
        <tissue evidence="19">Liver</tissue>
    </source>
</reference>
<dbReference type="InterPro" id="IPR013785">
    <property type="entry name" value="Aldolase_TIM"/>
</dbReference>
<dbReference type="EC" id="3.2.1.35" evidence="13 17"/>
<evidence type="ECO:0000256" key="4">
    <source>
        <dbReference type="ARBA" id="ARBA00022475"/>
    </source>
</evidence>
<dbReference type="InterPro" id="IPR001439">
    <property type="entry name" value="Hyaluronidase_PH20/Hyal5"/>
</dbReference>
<dbReference type="SUPFAM" id="SSF51445">
    <property type="entry name" value="(Trans)glycosidases"/>
    <property type="match status" value="1"/>
</dbReference>
<dbReference type="PANTHER" id="PTHR11769">
    <property type="entry name" value="HYALURONIDASE"/>
    <property type="match status" value="1"/>
</dbReference>
<dbReference type="Pfam" id="PF01630">
    <property type="entry name" value="Glyco_hydro_56"/>
    <property type="match status" value="1"/>
</dbReference>
<dbReference type="GO" id="GO:0098552">
    <property type="term" value="C:side of membrane"/>
    <property type="evidence" value="ECO:0007669"/>
    <property type="project" value="UniProtKB-KW"/>
</dbReference>
<dbReference type="GO" id="GO:0004415">
    <property type="term" value="F:hyalurononglucosaminidase activity"/>
    <property type="evidence" value="ECO:0007669"/>
    <property type="project" value="UniProtKB-UniRule"/>
</dbReference>
<protein>
    <recommendedName>
        <fullName evidence="13 17">Hyaluronidase</fullName>
        <ecNumber evidence="13 17">3.2.1.35</ecNumber>
    </recommendedName>
</protein>
<keyword evidence="7 13" id="KW-0378">Hydrolase</keyword>
<keyword evidence="12 13" id="KW-0326">Glycosidase</keyword>
<feature type="glycosylation site" description="N-linked (GlcNAc...) asparagine" evidence="15">
    <location>
        <position position="339"/>
    </location>
</feature>
<evidence type="ECO:0000313" key="20">
    <source>
        <dbReference type="Proteomes" id="UP000028990"/>
    </source>
</evidence>
<comment type="catalytic activity">
    <reaction evidence="1 13 17">
        <text>Random hydrolysis of (1-&gt;4)-linkages between N-acetyl-beta-D-glucosamine and D-glucuronate residues in hyaluronate.</text>
        <dbReference type="EC" id="3.2.1.35"/>
    </reaction>
</comment>
<proteinExistence type="inferred from homology"/>
<sequence>MEVLIFKYVLFGSSVECNGALQTVLIFLLIPCCLTVDRRAPPLFPDVPLLWVWNAPTELCAGLSNRPLNMSLFSIVGAPRQNITGQSITLYYVDRLGYYPYIDHHTSAIKYGGLPQVMNLQTHLDKAKQDILFYMPTDKVGLAVIDWEEWRPTWARNWKPKDIYRNKSIELVMQQNPQFNLTYASAVAKAEFERTGKDFMLETLKLGKSLRPNSLWGYYLFPDCYNTHYNKPNYNGHCPDIEKRRNDDLHWLWNESTALFPSIYLNSRLKSSPNAALYVRSRVHESIRISKIPNAKNPLPIFVYIRLVFTDDTTTFLAVQSCLQLENYLKTTLDPYIINVTLAAKMCSQVLCGDQGICTRKDWNSSTYLHLNATSFDIELGQNGKFIIHGKPTLEDLQEFSKNFHCSCYANLVCKDRLDVQTVRAINVCTVDRVCIDTTLDFPSSDDDDEEPPGTEETTTEDEYSFWDLTSSATLFPNVLTKHFSWCLLILSIFLEH</sequence>
<keyword evidence="5" id="KW-0336">GPI-anchor</keyword>
<dbReference type="Gene3D" id="3.20.20.70">
    <property type="entry name" value="Aldolase class I"/>
    <property type="match status" value="1"/>
</dbReference>
<evidence type="ECO:0000256" key="13">
    <source>
        <dbReference type="PIRNR" id="PIRNR038193"/>
    </source>
</evidence>
<dbReference type="InterPro" id="IPR017853">
    <property type="entry name" value="GH"/>
</dbReference>
<dbReference type="GO" id="GO:0007342">
    <property type="term" value="P:fusion of sperm to egg plasma membrane involved in single fertilization"/>
    <property type="evidence" value="ECO:0007669"/>
    <property type="project" value="InterPro"/>
</dbReference>
<name>A0A091DEG1_FUKDA</name>
<dbReference type="eggNOG" id="ENOG502R6HD">
    <property type="taxonomic scope" value="Eukaryota"/>
</dbReference>
<feature type="disulfide bond" evidence="16">
    <location>
        <begin position="408"/>
        <end position="414"/>
    </location>
</feature>
<feature type="compositionally biased region" description="Acidic residues" evidence="18">
    <location>
        <begin position="444"/>
        <end position="462"/>
    </location>
</feature>
<comment type="subcellular location">
    <subcellularLocation>
        <location evidence="2">Cell membrane</location>
        <topology evidence="2">Lipid-anchor</topology>
        <topology evidence="2">GPI-anchor</topology>
    </subcellularLocation>
</comment>
<dbReference type="PRINTS" id="PR00848">
    <property type="entry name" value="SPERMPH20"/>
</dbReference>
<dbReference type="GO" id="GO:0005886">
    <property type="term" value="C:plasma membrane"/>
    <property type="evidence" value="ECO:0007669"/>
    <property type="project" value="UniProtKB-SubCell"/>
</dbReference>
<keyword evidence="4" id="KW-1003">Cell membrane</keyword>
<dbReference type="InterPro" id="IPR018155">
    <property type="entry name" value="Hyaluronidase"/>
</dbReference>
<dbReference type="GO" id="GO:0030214">
    <property type="term" value="P:hyaluronan catabolic process"/>
    <property type="evidence" value="ECO:0007669"/>
    <property type="project" value="TreeGrafter"/>
</dbReference>
<evidence type="ECO:0000256" key="5">
    <source>
        <dbReference type="ARBA" id="ARBA00022622"/>
    </source>
</evidence>
<evidence type="ECO:0000256" key="11">
    <source>
        <dbReference type="ARBA" id="ARBA00023288"/>
    </source>
</evidence>
<dbReference type="PANTHER" id="PTHR11769:SF20">
    <property type="entry name" value="HYALURONIDASE PH-20"/>
    <property type="match status" value="1"/>
</dbReference>
<keyword evidence="6" id="KW-0732">Signal</keyword>
<evidence type="ECO:0000256" key="16">
    <source>
        <dbReference type="PIRSR" id="PIRSR038193-3"/>
    </source>
</evidence>
<dbReference type="PIRSF" id="PIRSF038193">
    <property type="entry name" value="Hyaluronidase"/>
    <property type="match status" value="1"/>
</dbReference>
<evidence type="ECO:0000256" key="2">
    <source>
        <dbReference type="ARBA" id="ARBA00004609"/>
    </source>
</evidence>
<dbReference type="EMBL" id="KN122714">
    <property type="protein sequence ID" value="KFO28640.1"/>
    <property type="molecule type" value="Genomic_DNA"/>
</dbReference>
<evidence type="ECO:0000256" key="14">
    <source>
        <dbReference type="PIRSR" id="PIRSR038193-1"/>
    </source>
</evidence>
<evidence type="ECO:0000256" key="17">
    <source>
        <dbReference type="RuleBase" id="RU610713"/>
    </source>
</evidence>
<evidence type="ECO:0000256" key="1">
    <source>
        <dbReference type="ARBA" id="ARBA00000251"/>
    </source>
</evidence>
<dbReference type="GO" id="GO:0001669">
    <property type="term" value="C:acrosomal vesicle"/>
    <property type="evidence" value="ECO:0007669"/>
    <property type="project" value="TreeGrafter"/>
</dbReference>
<accession>A0A091DEG1</accession>
<feature type="disulfide bond" evidence="16">
    <location>
        <begin position="352"/>
        <end position="406"/>
    </location>
</feature>
<feature type="disulfide bond" evidence="16">
    <location>
        <begin position="224"/>
        <end position="238"/>
    </location>
</feature>
<gene>
    <name evidence="19" type="ORF">H920_09985</name>
</gene>